<dbReference type="GO" id="GO:0016747">
    <property type="term" value="F:acyltransferase activity, transferring groups other than amino-acyl groups"/>
    <property type="evidence" value="ECO:0007669"/>
    <property type="project" value="InterPro"/>
</dbReference>
<dbReference type="Pfam" id="PF13302">
    <property type="entry name" value="Acetyltransf_3"/>
    <property type="match status" value="1"/>
</dbReference>
<accession>A0A1M6GAU6</accession>
<dbReference type="OrthoDB" id="9785602at2"/>
<dbReference type="SUPFAM" id="SSF55729">
    <property type="entry name" value="Acyl-CoA N-acyltransferases (Nat)"/>
    <property type="match status" value="1"/>
</dbReference>
<protein>
    <submittedName>
        <fullName evidence="2">Ribosomal-protein-alanine N-acetyltransferase</fullName>
    </submittedName>
</protein>
<organism evidence="2 3">
    <name type="scientific">Pseudobutyrivibrio xylanivorans DSM 14809</name>
    <dbReference type="NCBI Taxonomy" id="1123012"/>
    <lineage>
        <taxon>Bacteria</taxon>
        <taxon>Bacillati</taxon>
        <taxon>Bacillota</taxon>
        <taxon>Clostridia</taxon>
        <taxon>Lachnospirales</taxon>
        <taxon>Lachnospiraceae</taxon>
        <taxon>Pseudobutyrivibrio</taxon>
    </lineage>
</organism>
<keyword evidence="2" id="KW-0808">Transferase</keyword>
<evidence type="ECO:0000313" key="3">
    <source>
        <dbReference type="Proteomes" id="UP000184185"/>
    </source>
</evidence>
<dbReference type="PROSITE" id="PS51186">
    <property type="entry name" value="GNAT"/>
    <property type="match status" value="1"/>
</dbReference>
<feature type="domain" description="N-acetyltransferase" evidence="1">
    <location>
        <begin position="10"/>
        <end position="169"/>
    </location>
</feature>
<gene>
    <name evidence="2" type="ORF">SAMN02745725_01696</name>
</gene>
<name>A0A1M6GAU6_PSEXY</name>
<dbReference type="STRING" id="185007.SAMN02910350_00953"/>
<evidence type="ECO:0000313" key="2">
    <source>
        <dbReference type="EMBL" id="SHJ07078.1"/>
    </source>
</evidence>
<dbReference type="RefSeq" id="WP_072916037.1">
    <property type="nucleotide sequence ID" value="NZ_FQYQ01000009.1"/>
</dbReference>
<reference evidence="2 3" key="1">
    <citation type="submission" date="2016-11" db="EMBL/GenBank/DDBJ databases">
        <authorList>
            <person name="Jaros S."/>
            <person name="Januszkiewicz K."/>
            <person name="Wedrychowicz H."/>
        </authorList>
    </citation>
    <scope>NUCLEOTIDE SEQUENCE [LARGE SCALE GENOMIC DNA]</scope>
    <source>
        <strain evidence="2 3">DSM 14809</strain>
    </source>
</reference>
<dbReference type="EMBL" id="FQYQ01000009">
    <property type="protein sequence ID" value="SHJ07078.1"/>
    <property type="molecule type" value="Genomic_DNA"/>
</dbReference>
<dbReference type="InterPro" id="IPR016181">
    <property type="entry name" value="Acyl_CoA_acyltransferase"/>
</dbReference>
<evidence type="ECO:0000259" key="1">
    <source>
        <dbReference type="PROSITE" id="PS51186"/>
    </source>
</evidence>
<dbReference type="AlphaFoldDB" id="A0A1M6GAU6"/>
<dbReference type="PANTHER" id="PTHR43792">
    <property type="entry name" value="GNAT FAMILY, PUTATIVE (AFU_ORTHOLOGUE AFUA_3G00765)-RELATED-RELATED"/>
    <property type="match status" value="1"/>
</dbReference>
<proteinExistence type="predicted"/>
<sequence length="170" mass="19322">MNILAETDRLLIVEMTMDMVEDVHRNSLDEDTRRFVPDEVFETLEEAKDTVEFLMSQYNSTDGPMVYALLLKEDDVNIGYVQLVPIGEGKWEIGYHIAKQHTCKGYATEAVKVFLPIITKKVGVDEVYGIRLLENKASGRVLEKCGFETFFEGEGAYHDGVYKISKSVWG</sequence>
<dbReference type="InterPro" id="IPR000182">
    <property type="entry name" value="GNAT_dom"/>
</dbReference>
<dbReference type="InterPro" id="IPR051531">
    <property type="entry name" value="N-acetyltransferase"/>
</dbReference>
<keyword evidence="3" id="KW-1185">Reference proteome</keyword>
<dbReference type="Proteomes" id="UP000184185">
    <property type="component" value="Unassembled WGS sequence"/>
</dbReference>
<dbReference type="Gene3D" id="3.40.630.30">
    <property type="match status" value="1"/>
</dbReference>